<dbReference type="Proteomes" id="UP000001628">
    <property type="component" value="Unassembled WGS sequence"/>
</dbReference>
<dbReference type="KEGG" id="pbn:PADG_00162"/>
<evidence type="ECO:0000313" key="1">
    <source>
        <dbReference type="EMBL" id="EEH43873.2"/>
    </source>
</evidence>
<dbReference type="RefSeq" id="XP_010755718.1">
    <property type="nucleotide sequence ID" value="XM_010757416.1"/>
</dbReference>
<protein>
    <submittedName>
        <fullName evidence="1">Uncharacterized protein</fullName>
    </submittedName>
</protein>
<gene>
    <name evidence="1" type="ORF">PADG_00162</name>
</gene>
<accession>C1FZX2</accession>
<dbReference type="HOGENOM" id="CLU_2373390_0_0_1"/>
<dbReference type="AlphaFoldDB" id="C1FZX2"/>
<evidence type="ECO:0000313" key="2">
    <source>
        <dbReference type="Proteomes" id="UP000001628"/>
    </source>
</evidence>
<name>C1FZX2_PARBD</name>
<dbReference type="InParanoid" id="C1FZX2"/>
<proteinExistence type="predicted"/>
<dbReference type="VEuPathDB" id="FungiDB:PADG_00162"/>
<dbReference type="GeneID" id="22580045"/>
<reference evidence="1 2" key="1">
    <citation type="journal article" date="2011" name="PLoS Genet.">
        <title>Comparative genomic analysis of human fungal pathogens causing paracoccidioidomycosis.</title>
        <authorList>
            <person name="Desjardins C.A."/>
            <person name="Champion M.D."/>
            <person name="Holder J.W."/>
            <person name="Muszewska A."/>
            <person name="Goldberg J."/>
            <person name="Bailao A.M."/>
            <person name="Brigido M.M."/>
            <person name="Ferreira M.E."/>
            <person name="Garcia A.M."/>
            <person name="Grynberg M."/>
            <person name="Gujja S."/>
            <person name="Heiman D.I."/>
            <person name="Henn M.R."/>
            <person name="Kodira C.D."/>
            <person name="Leon-Narvaez H."/>
            <person name="Longo L.V."/>
            <person name="Ma L.J."/>
            <person name="Malavazi I."/>
            <person name="Matsuo A.L."/>
            <person name="Morais F.V."/>
            <person name="Pereira M."/>
            <person name="Rodriguez-Brito S."/>
            <person name="Sakthikumar S."/>
            <person name="Salem-Izacc S.M."/>
            <person name="Sykes S.M."/>
            <person name="Teixeira M.M."/>
            <person name="Vallejo M.C."/>
            <person name="Walter M.E."/>
            <person name="Yandava C."/>
            <person name="Young S."/>
            <person name="Zeng Q."/>
            <person name="Zucker J."/>
            <person name="Felipe M.S."/>
            <person name="Goldman G.H."/>
            <person name="Haas B.J."/>
            <person name="McEwen J.G."/>
            <person name="Nino-Vega G."/>
            <person name="Puccia R."/>
            <person name="San-Blas G."/>
            <person name="Soares C.M."/>
            <person name="Birren B.W."/>
            <person name="Cuomo C.A."/>
        </authorList>
    </citation>
    <scope>NUCLEOTIDE SEQUENCE [LARGE SCALE GENOMIC DNA]</scope>
    <source>
        <strain evidence="1 2">Pb18</strain>
    </source>
</reference>
<sequence>MKGYALEPHDTQAIPSPYRRRYWKAITFVLSRHYRKANAFALSRHCRNGAIDAAPAPIVYNPYPCTRVSVYPPTRITPITPITKALILILNLRYL</sequence>
<keyword evidence="2" id="KW-1185">Reference proteome</keyword>
<dbReference type="EMBL" id="KN275957">
    <property type="protein sequence ID" value="EEH43873.2"/>
    <property type="molecule type" value="Genomic_DNA"/>
</dbReference>
<organism evidence="1 2">
    <name type="scientific">Paracoccidioides brasiliensis (strain Pb18)</name>
    <dbReference type="NCBI Taxonomy" id="502780"/>
    <lineage>
        <taxon>Eukaryota</taxon>
        <taxon>Fungi</taxon>
        <taxon>Dikarya</taxon>
        <taxon>Ascomycota</taxon>
        <taxon>Pezizomycotina</taxon>
        <taxon>Eurotiomycetes</taxon>
        <taxon>Eurotiomycetidae</taxon>
        <taxon>Onygenales</taxon>
        <taxon>Ajellomycetaceae</taxon>
        <taxon>Paracoccidioides</taxon>
    </lineage>
</organism>